<sequence>RRFLVATSVDNKYLASKAVELQTLLNMLKGDPVGAYVTLKRILREQRIILRKLINEEDIRGCEDYIKILNDFYNLLDKTKLITIVKPRLDGHKVGDRSLYSQIFRAVITPDFMFARLMARVPLDGEEIDTYKIDKYTDVAIFKVPGDIKYLYHLNPPEFKISEDKYELLDMARSVLIKHKPRAEDFIDPEKMRMTFYNIGKDLLQELSEKQGVRLTFSELKDLTNILVRYTVGFGLIEVLLKDERVQDITVNGPIGQTP</sequence>
<organism evidence="1">
    <name type="scientific">marine sediment metagenome</name>
    <dbReference type="NCBI Taxonomy" id="412755"/>
    <lineage>
        <taxon>unclassified sequences</taxon>
        <taxon>metagenomes</taxon>
        <taxon>ecological metagenomes</taxon>
    </lineage>
</organism>
<dbReference type="AlphaFoldDB" id="X0V957"/>
<protein>
    <submittedName>
        <fullName evidence="1">Uncharacterized protein</fullName>
    </submittedName>
</protein>
<dbReference type="Gene3D" id="3.30.450.380">
    <property type="match status" value="1"/>
</dbReference>
<proteinExistence type="predicted"/>
<evidence type="ECO:0000313" key="1">
    <source>
        <dbReference type="EMBL" id="GAG14725.1"/>
    </source>
</evidence>
<name>X0V957_9ZZZZ</name>
<reference evidence="1" key="1">
    <citation type="journal article" date="2014" name="Front. Microbiol.">
        <title>High frequency of phylogenetically diverse reductive dehalogenase-homologous genes in deep subseafloor sedimentary metagenomes.</title>
        <authorList>
            <person name="Kawai M."/>
            <person name="Futagami T."/>
            <person name="Toyoda A."/>
            <person name="Takaki Y."/>
            <person name="Nishi S."/>
            <person name="Hori S."/>
            <person name="Arai W."/>
            <person name="Tsubouchi T."/>
            <person name="Morono Y."/>
            <person name="Uchiyama I."/>
            <person name="Ito T."/>
            <person name="Fujiyama A."/>
            <person name="Inagaki F."/>
            <person name="Takami H."/>
        </authorList>
    </citation>
    <scope>NUCLEOTIDE SEQUENCE</scope>
    <source>
        <strain evidence="1">Expedition CK06-06</strain>
    </source>
</reference>
<dbReference type="EMBL" id="BARS01035015">
    <property type="protein sequence ID" value="GAG14725.1"/>
    <property type="molecule type" value="Genomic_DNA"/>
</dbReference>
<feature type="non-terminal residue" evidence="1">
    <location>
        <position position="259"/>
    </location>
</feature>
<comment type="caution">
    <text evidence="1">The sequence shown here is derived from an EMBL/GenBank/DDBJ whole genome shotgun (WGS) entry which is preliminary data.</text>
</comment>
<gene>
    <name evidence="1" type="ORF">S01H1_54019</name>
</gene>
<feature type="non-terminal residue" evidence="1">
    <location>
        <position position="1"/>
    </location>
</feature>
<accession>X0V957</accession>